<keyword evidence="1" id="KW-1133">Transmembrane helix</keyword>
<gene>
    <name evidence="3" type="ORF">B2A_09275</name>
</gene>
<organism evidence="3">
    <name type="scientific">mine drainage metagenome</name>
    <dbReference type="NCBI Taxonomy" id="410659"/>
    <lineage>
        <taxon>unclassified sequences</taxon>
        <taxon>metagenomes</taxon>
        <taxon>ecological metagenomes</taxon>
    </lineage>
</organism>
<dbReference type="InterPro" id="IPR012337">
    <property type="entry name" value="RNaseH-like_sf"/>
</dbReference>
<name>T0ZLH3_9ZZZZ</name>
<sequence length="290" mass="34767">DTVFWRIYNGLDIRRLNCLDKNNNVPPKGTHLKILVDGHDSMFHGKDALGIVGTKPKDGSHRAFKYLCAFSDYDPKGIVAIAELFDGSVTETTQELIEELRKDYPIDIVIVDGEFYKAEFIKYLIDAKINFVTRRTDTGNIRELHIPYNKPYLYAKDVERKDGRIIHLKYWLYRYKGKDRDFYLASNMCKNARDMRKLYKTRWHIETGFREVNRVKIKTTTRDFLVRLFFYIVSCIIYNLWQKIRFRYSMFTVRFVEIIAAVKEYIQTSLFDAFDIMMNRRLRHIRLRFW</sequence>
<comment type="caution">
    <text evidence="3">The sequence shown here is derived from an EMBL/GenBank/DDBJ whole genome shotgun (WGS) entry which is preliminary data.</text>
</comment>
<dbReference type="Pfam" id="PF01609">
    <property type="entry name" value="DDE_Tnp_1"/>
    <property type="match status" value="1"/>
</dbReference>
<evidence type="ECO:0000313" key="3">
    <source>
        <dbReference type="EMBL" id="EQD45523.1"/>
    </source>
</evidence>
<dbReference type="GO" id="GO:0006313">
    <property type="term" value="P:DNA transposition"/>
    <property type="evidence" value="ECO:0007669"/>
    <property type="project" value="InterPro"/>
</dbReference>
<dbReference type="GO" id="GO:0004803">
    <property type="term" value="F:transposase activity"/>
    <property type="evidence" value="ECO:0007669"/>
    <property type="project" value="InterPro"/>
</dbReference>
<proteinExistence type="predicted"/>
<feature type="non-terminal residue" evidence="3">
    <location>
        <position position="1"/>
    </location>
</feature>
<reference evidence="3" key="2">
    <citation type="journal article" date="2014" name="ISME J.">
        <title>Microbial stratification in low pH oxic and suboxic macroscopic growths along an acid mine drainage.</title>
        <authorList>
            <person name="Mendez-Garcia C."/>
            <person name="Mesa V."/>
            <person name="Sprenger R.R."/>
            <person name="Richter M."/>
            <person name="Diez M.S."/>
            <person name="Solano J."/>
            <person name="Bargiela R."/>
            <person name="Golyshina O.V."/>
            <person name="Manteca A."/>
            <person name="Ramos J.L."/>
            <person name="Gallego J.R."/>
            <person name="Llorente I."/>
            <person name="Martins Dos Santos V.A."/>
            <person name="Jensen O.N."/>
            <person name="Pelaez A.I."/>
            <person name="Sanchez J."/>
            <person name="Ferrer M."/>
        </authorList>
    </citation>
    <scope>NUCLEOTIDE SEQUENCE</scope>
</reference>
<feature type="transmembrane region" description="Helical" evidence="1">
    <location>
        <begin position="224"/>
        <end position="241"/>
    </location>
</feature>
<dbReference type="EMBL" id="AUZZ01006698">
    <property type="protein sequence ID" value="EQD45523.1"/>
    <property type="molecule type" value="Genomic_DNA"/>
</dbReference>
<accession>T0ZLH3</accession>
<keyword evidence="1" id="KW-0812">Transmembrane</keyword>
<evidence type="ECO:0000259" key="2">
    <source>
        <dbReference type="Pfam" id="PF01609"/>
    </source>
</evidence>
<dbReference type="AlphaFoldDB" id="T0ZLH3"/>
<evidence type="ECO:0000256" key="1">
    <source>
        <dbReference type="SAM" id="Phobius"/>
    </source>
</evidence>
<dbReference type="InterPro" id="IPR002559">
    <property type="entry name" value="Transposase_11"/>
</dbReference>
<keyword evidence="1" id="KW-0472">Membrane</keyword>
<reference evidence="3" key="1">
    <citation type="submission" date="2013-08" db="EMBL/GenBank/DDBJ databases">
        <authorList>
            <person name="Mendez C."/>
            <person name="Richter M."/>
            <person name="Ferrer M."/>
            <person name="Sanchez J."/>
        </authorList>
    </citation>
    <scope>NUCLEOTIDE SEQUENCE</scope>
</reference>
<dbReference type="SUPFAM" id="SSF53098">
    <property type="entry name" value="Ribonuclease H-like"/>
    <property type="match status" value="1"/>
</dbReference>
<protein>
    <submittedName>
        <fullName evidence="3">Transposase, IS4 family protein</fullName>
    </submittedName>
</protein>
<dbReference type="GO" id="GO:0003677">
    <property type="term" value="F:DNA binding"/>
    <property type="evidence" value="ECO:0007669"/>
    <property type="project" value="InterPro"/>
</dbReference>
<feature type="domain" description="Transposase IS4-like" evidence="2">
    <location>
        <begin position="34"/>
        <end position="240"/>
    </location>
</feature>